<sequence>MVEGNLPLISIPAVVQRMGRPEPGNVQLTANVHLRGAKVVFNQFVQRAGLYGTLAASLLFLSACGGSTKPPMSTAQAPASQMSPVQATPSPAATQGETNAAATNSQTPAASQASATPPRKRFQPIQLGAIGSGTDSETIDESKIDSVMDALKPLQVLLGRWKGNARKALLDQPEWMWDLTTDPKQPALVIKSPNGKYIREGRLTFLVKDQSYQLTTTDADGVTRNWLGSFTKEVQDVAGDDDKLQRTYKLEFVEKAAEPADEIWKLALSQQDNNRYLIELDRQRGSGTYVRVDTINTQREGTSFALNDSDYGEKECIVSQGLGTTSVAYQGQTYWVCCSGCKSAFEADPVRWLAKLAERKKMDPAKTN</sequence>
<protein>
    <recommendedName>
        <fullName evidence="4">YHS domain protein</fullName>
    </recommendedName>
</protein>
<feature type="compositionally biased region" description="Polar residues" evidence="1">
    <location>
        <begin position="70"/>
        <end position="97"/>
    </location>
</feature>
<dbReference type="STRING" id="1841610.A6X21_04330"/>
<reference evidence="2 3" key="1">
    <citation type="submission" date="2016-05" db="EMBL/GenBank/DDBJ databases">
        <title>Genomic and physiological characterization of Planctopirus sp. isolated from fresh water lake.</title>
        <authorList>
            <person name="Subhash Y."/>
            <person name="Ramana C."/>
        </authorList>
    </citation>
    <scope>NUCLEOTIDE SEQUENCE [LARGE SCALE GENOMIC DNA]</scope>
    <source>
        <strain evidence="2 3">JC280</strain>
    </source>
</reference>
<keyword evidence="3" id="KW-1185">Reference proteome</keyword>
<dbReference type="Proteomes" id="UP000094828">
    <property type="component" value="Unassembled WGS sequence"/>
</dbReference>
<feature type="region of interest" description="Disordered" evidence="1">
    <location>
        <begin position="69"/>
        <end position="137"/>
    </location>
</feature>
<comment type="caution">
    <text evidence="2">The sequence shown here is derived from an EMBL/GenBank/DDBJ whole genome shotgun (WGS) entry which is preliminary data.</text>
</comment>
<gene>
    <name evidence="2" type="ORF">A6X21_04330</name>
</gene>
<name>A0A1C3ENS9_9PLAN</name>
<evidence type="ECO:0000256" key="1">
    <source>
        <dbReference type="SAM" id="MobiDB-lite"/>
    </source>
</evidence>
<feature type="compositionally biased region" description="Low complexity" evidence="1">
    <location>
        <begin position="98"/>
        <end position="117"/>
    </location>
</feature>
<evidence type="ECO:0008006" key="4">
    <source>
        <dbReference type="Google" id="ProtNLM"/>
    </source>
</evidence>
<organism evidence="2 3">
    <name type="scientific">Planctopirus hydrillae</name>
    <dbReference type="NCBI Taxonomy" id="1841610"/>
    <lineage>
        <taxon>Bacteria</taxon>
        <taxon>Pseudomonadati</taxon>
        <taxon>Planctomycetota</taxon>
        <taxon>Planctomycetia</taxon>
        <taxon>Planctomycetales</taxon>
        <taxon>Planctomycetaceae</taxon>
        <taxon>Planctopirus</taxon>
    </lineage>
</organism>
<evidence type="ECO:0000313" key="3">
    <source>
        <dbReference type="Proteomes" id="UP000094828"/>
    </source>
</evidence>
<dbReference type="AlphaFoldDB" id="A0A1C3ENS9"/>
<evidence type="ECO:0000313" key="2">
    <source>
        <dbReference type="EMBL" id="ODA34882.1"/>
    </source>
</evidence>
<dbReference type="EMBL" id="LYDR01000039">
    <property type="protein sequence ID" value="ODA34882.1"/>
    <property type="molecule type" value="Genomic_DNA"/>
</dbReference>
<accession>A0A1C3ENS9</accession>
<proteinExistence type="predicted"/>